<dbReference type="AlphaFoldDB" id="A0A251UYD2"/>
<sequence length="58" mass="7072">MIYNRKYVHRRFHVLVTDPNADLFFGMMFRRLPSADRDYTKSVHRLDVPPSVDRDYKK</sequence>
<evidence type="ECO:0000313" key="1">
    <source>
        <dbReference type="EMBL" id="OTG28039.1"/>
    </source>
</evidence>
<organism evidence="1 2">
    <name type="scientific">Helianthus annuus</name>
    <name type="common">Common sunflower</name>
    <dbReference type="NCBI Taxonomy" id="4232"/>
    <lineage>
        <taxon>Eukaryota</taxon>
        <taxon>Viridiplantae</taxon>
        <taxon>Streptophyta</taxon>
        <taxon>Embryophyta</taxon>
        <taxon>Tracheophyta</taxon>
        <taxon>Spermatophyta</taxon>
        <taxon>Magnoliopsida</taxon>
        <taxon>eudicotyledons</taxon>
        <taxon>Gunneridae</taxon>
        <taxon>Pentapetalae</taxon>
        <taxon>asterids</taxon>
        <taxon>campanulids</taxon>
        <taxon>Asterales</taxon>
        <taxon>Asteraceae</taxon>
        <taxon>Asteroideae</taxon>
        <taxon>Heliantheae alliance</taxon>
        <taxon>Heliantheae</taxon>
        <taxon>Helianthus</taxon>
    </lineage>
</organism>
<dbReference type="Proteomes" id="UP000215914">
    <property type="component" value="Chromosome 4"/>
</dbReference>
<reference evidence="2" key="1">
    <citation type="journal article" date="2017" name="Nature">
        <title>The sunflower genome provides insights into oil metabolism, flowering and Asterid evolution.</title>
        <authorList>
            <person name="Badouin H."/>
            <person name="Gouzy J."/>
            <person name="Grassa C.J."/>
            <person name="Murat F."/>
            <person name="Staton S.E."/>
            <person name="Cottret L."/>
            <person name="Lelandais-Briere C."/>
            <person name="Owens G.L."/>
            <person name="Carrere S."/>
            <person name="Mayjonade B."/>
            <person name="Legrand L."/>
            <person name="Gill N."/>
            <person name="Kane N.C."/>
            <person name="Bowers J.E."/>
            <person name="Hubner S."/>
            <person name="Bellec A."/>
            <person name="Berard A."/>
            <person name="Berges H."/>
            <person name="Blanchet N."/>
            <person name="Boniface M.C."/>
            <person name="Brunel D."/>
            <person name="Catrice O."/>
            <person name="Chaidir N."/>
            <person name="Claudel C."/>
            <person name="Donnadieu C."/>
            <person name="Faraut T."/>
            <person name="Fievet G."/>
            <person name="Helmstetter N."/>
            <person name="King M."/>
            <person name="Knapp S.J."/>
            <person name="Lai Z."/>
            <person name="Le Paslier M.C."/>
            <person name="Lippi Y."/>
            <person name="Lorenzon L."/>
            <person name="Mandel J.R."/>
            <person name="Marage G."/>
            <person name="Marchand G."/>
            <person name="Marquand E."/>
            <person name="Bret-Mestries E."/>
            <person name="Morien E."/>
            <person name="Nambeesan S."/>
            <person name="Nguyen T."/>
            <person name="Pegot-Espagnet P."/>
            <person name="Pouilly N."/>
            <person name="Raftis F."/>
            <person name="Sallet E."/>
            <person name="Schiex T."/>
            <person name="Thomas J."/>
            <person name="Vandecasteele C."/>
            <person name="Vares D."/>
            <person name="Vear F."/>
            <person name="Vautrin S."/>
            <person name="Crespi M."/>
            <person name="Mangin B."/>
            <person name="Burke J.M."/>
            <person name="Salse J."/>
            <person name="Munos S."/>
            <person name="Vincourt P."/>
            <person name="Rieseberg L.H."/>
            <person name="Langlade N.B."/>
        </authorList>
    </citation>
    <scope>NUCLEOTIDE SEQUENCE [LARGE SCALE GENOMIC DNA]</scope>
    <source>
        <strain evidence="2">cv. SF193</strain>
    </source>
</reference>
<dbReference type="EMBL" id="CM007893">
    <property type="protein sequence ID" value="OTG28039.1"/>
    <property type="molecule type" value="Genomic_DNA"/>
</dbReference>
<protein>
    <submittedName>
        <fullName evidence="1">Uncharacterized protein</fullName>
    </submittedName>
</protein>
<keyword evidence="2" id="KW-1185">Reference proteome</keyword>
<accession>A0A251UYD2</accession>
<name>A0A251UYD2_HELAN</name>
<proteinExistence type="predicted"/>
<gene>
    <name evidence="1" type="ORF">HannXRQ_Chr04g0106701</name>
</gene>
<dbReference type="InParanoid" id="A0A251UYD2"/>
<evidence type="ECO:0000313" key="2">
    <source>
        <dbReference type="Proteomes" id="UP000215914"/>
    </source>
</evidence>